<reference evidence="5" key="3">
    <citation type="submission" date="2025-08" db="UniProtKB">
        <authorList>
            <consortium name="RefSeq"/>
        </authorList>
    </citation>
    <scope>IDENTIFICATION</scope>
    <source>
        <strain evidence="5">CBS 342.82</strain>
    </source>
</reference>
<comment type="similarity">
    <text evidence="1 3">Belongs to the short-chain dehydrogenases/reductases (SDR) family.</text>
</comment>
<sequence>MSHKYSSRTTADVVVKDLASQIAGTTVLLTGVSSGGLGACFAEQIAKSPQKPKLIILAGRSIKKIEETASIVNKAGVTTKILELDLSSFDRVRKAAAEVLGWSDVPTIDVLINNAGIMAVPYEVGPDGFELQLTTNHLGPFLFTNLILEKVLAAKEPRIVNVASDGHRLSPFRFADYDFHDGENYDRWLAYGQTKTANMLFAVSLAQKLGHRGLTATSLHPGVIGTNLSNHLDWEKDFGDLVKADRWMGNFEGWKEFEFKSLEQGAMTHVYAAFEPSLKGGKSYLLRIASVGLLTDMLQHTTAHTPLTDMSPIQEILKRPSSLGQRTPQRHSCCGS</sequence>
<dbReference type="AlphaFoldDB" id="A0A6J3LSK1"/>
<dbReference type="OrthoDB" id="191139at2759"/>
<dbReference type="InterPro" id="IPR002347">
    <property type="entry name" value="SDR_fam"/>
</dbReference>
<dbReference type="PANTHER" id="PTHR24320">
    <property type="entry name" value="RETINOL DEHYDROGENASE"/>
    <property type="match status" value="1"/>
</dbReference>
<organism evidence="5">
    <name type="scientific">Dissoconium aciculare CBS 342.82</name>
    <dbReference type="NCBI Taxonomy" id="1314786"/>
    <lineage>
        <taxon>Eukaryota</taxon>
        <taxon>Fungi</taxon>
        <taxon>Dikarya</taxon>
        <taxon>Ascomycota</taxon>
        <taxon>Pezizomycotina</taxon>
        <taxon>Dothideomycetes</taxon>
        <taxon>Dothideomycetidae</taxon>
        <taxon>Mycosphaerellales</taxon>
        <taxon>Dissoconiaceae</taxon>
        <taxon>Dissoconium</taxon>
    </lineage>
</organism>
<dbReference type="Proteomes" id="UP000504637">
    <property type="component" value="Unplaced"/>
</dbReference>
<keyword evidence="4" id="KW-1185">Reference proteome</keyword>
<dbReference type="PRINTS" id="PR00080">
    <property type="entry name" value="SDRFAMILY"/>
</dbReference>
<keyword evidence="2" id="KW-0560">Oxidoreductase</keyword>
<proteinExistence type="inferred from homology"/>
<evidence type="ECO:0000256" key="2">
    <source>
        <dbReference type="ARBA" id="ARBA00023002"/>
    </source>
</evidence>
<dbReference type="GO" id="GO:0016491">
    <property type="term" value="F:oxidoreductase activity"/>
    <property type="evidence" value="ECO:0007669"/>
    <property type="project" value="UniProtKB-KW"/>
</dbReference>
<reference evidence="5" key="1">
    <citation type="submission" date="2020-01" db="EMBL/GenBank/DDBJ databases">
        <authorList>
            <consortium name="DOE Joint Genome Institute"/>
            <person name="Haridas S."/>
            <person name="Albert R."/>
            <person name="Binder M."/>
            <person name="Bloem J."/>
            <person name="Labutti K."/>
            <person name="Salamov A."/>
            <person name="Andreopoulos B."/>
            <person name="Baker S.E."/>
            <person name="Barry K."/>
            <person name="Bills G."/>
            <person name="Bluhm B.H."/>
            <person name="Cannon C."/>
            <person name="Castanera R."/>
            <person name="Culley D.E."/>
            <person name="Daum C."/>
            <person name="Ezra D."/>
            <person name="Gonzalez J.B."/>
            <person name="Henrissat B."/>
            <person name="Kuo A."/>
            <person name="Liang C."/>
            <person name="Lipzen A."/>
            <person name="Lutzoni F."/>
            <person name="Magnuson J."/>
            <person name="Mondo S."/>
            <person name="Nolan M."/>
            <person name="Ohm R."/>
            <person name="Pangilinan J."/>
            <person name="Park H.-J."/>
            <person name="Ramirez L."/>
            <person name="Alfaro M."/>
            <person name="Sun H."/>
            <person name="Tritt A."/>
            <person name="Yoshinaga Y."/>
            <person name="Zwiers L.-H."/>
            <person name="Turgeon B.G."/>
            <person name="Goodwin S.B."/>
            <person name="Spatafora J.W."/>
            <person name="Crous P.W."/>
            <person name="Grigoriev I.V."/>
        </authorList>
    </citation>
    <scope>NUCLEOTIDE SEQUENCE</scope>
    <source>
        <strain evidence="5">CBS 342.82</strain>
    </source>
</reference>
<dbReference type="SUPFAM" id="SSF51735">
    <property type="entry name" value="NAD(P)-binding Rossmann-fold domains"/>
    <property type="match status" value="1"/>
</dbReference>
<dbReference type="PRINTS" id="PR00081">
    <property type="entry name" value="GDHRDH"/>
</dbReference>
<evidence type="ECO:0000256" key="3">
    <source>
        <dbReference type="RuleBase" id="RU000363"/>
    </source>
</evidence>
<dbReference type="PANTHER" id="PTHR24320:SF283">
    <property type="entry name" value="RETINOL DEHYDROGENASE 11"/>
    <property type="match status" value="1"/>
</dbReference>
<reference evidence="5" key="2">
    <citation type="submission" date="2020-04" db="EMBL/GenBank/DDBJ databases">
        <authorList>
            <consortium name="NCBI Genome Project"/>
        </authorList>
    </citation>
    <scope>NUCLEOTIDE SEQUENCE</scope>
    <source>
        <strain evidence="5">CBS 342.82</strain>
    </source>
</reference>
<dbReference type="Pfam" id="PF00106">
    <property type="entry name" value="adh_short"/>
    <property type="match status" value="1"/>
</dbReference>
<accession>A0A6J3LSK1</accession>
<evidence type="ECO:0000313" key="5">
    <source>
        <dbReference type="RefSeq" id="XP_033455644.1"/>
    </source>
</evidence>
<dbReference type="Gene3D" id="3.40.50.720">
    <property type="entry name" value="NAD(P)-binding Rossmann-like Domain"/>
    <property type="match status" value="1"/>
</dbReference>
<protein>
    <submittedName>
        <fullName evidence="5">NAD(P)-binding protein</fullName>
    </submittedName>
</protein>
<name>A0A6J3LSK1_9PEZI</name>
<dbReference type="InterPro" id="IPR036291">
    <property type="entry name" value="NAD(P)-bd_dom_sf"/>
</dbReference>
<evidence type="ECO:0000313" key="4">
    <source>
        <dbReference type="Proteomes" id="UP000504637"/>
    </source>
</evidence>
<evidence type="ECO:0000256" key="1">
    <source>
        <dbReference type="ARBA" id="ARBA00006484"/>
    </source>
</evidence>
<dbReference type="GeneID" id="54363741"/>
<dbReference type="RefSeq" id="XP_033455644.1">
    <property type="nucleotide sequence ID" value="XM_033605941.1"/>
</dbReference>
<gene>
    <name evidence="5" type="ORF">K489DRAFT_384800</name>
</gene>